<name>A0A1F6XIM3_9BACT</name>
<keyword evidence="2" id="KW-0812">Transmembrane</keyword>
<evidence type="ECO:0000256" key="2">
    <source>
        <dbReference type="SAM" id="Phobius"/>
    </source>
</evidence>
<protein>
    <recommendedName>
        <fullName evidence="5">PsbP C-terminal domain-containing protein</fullName>
    </recommendedName>
</protein>
<organism evidence="3 4">
    <name type="scientific">Candidatus Nomurabacteria bacterium RIFCSPLOWO2_01_FULL_40_18</name>
    <dbReference type="NCBI Taxonomy" id="1801773"/>
    <lineage>
        <taxon>Bacteria</taxon>
        <taxon>Candidatus Nomuraibacteriota</taxon>
    </lineage>
</organism>
<evidence type="ECO:0000313" key="4">
    <source>
        <dbReference type="Proteomes" id="UP000176629"/>
    </source>
</evidence>
<comment type="caution">
    <text evidence="3">The sequence shown here is derived from an EMBL/GenBank/DDBJ whole genome shotgun (WGS) entry which is preliminary data.</text>
</comment>
<dbReference type="AlphaFoldDB" id="A0A1F6XIM3"/>
<gene>
    <name evidence="3" type="ORF">A3A03_02060</name>
</gene>
<accession>A0A1F6XIM3</accession>
<feature type="region of interest" description="Disordered" evidence="1">
    <location>
        <begin position="41"/>
        <end position="64"/>
    </location>
</feature>
<proteinExistence type="predicted"/>
<dbReference type="Proteomes" id="UP000176629">
    <property type="component" value="Unassembled WGS sequence"/>
</dbReference>
<keyword evidence="2" id="KW-1133">Transmembrane helix</keyword>
<keyword evidence="2" id="KW-0472">Membrane</keyword>
<dbReference type="STRING" id="1801773.A3A03_02060"/>
<sequence>MKNNFKKGFIVSVILGIISLLLIGGGVYLYKNKKAVAPTVETEQSNQNQQQTDTQTPPVNIQSDTSNWKTYTNSSLKYSVKYPSNWYAGSSSDEFAFIRNWEVDAPLSLNWQKANNMENISIDIVSYINATNPAYINVKDEALADWTKDVTDKHTILVDGIKAVRGYSLSEGQKVGTVTLVFNGKVYFLAYSPYDSKLVSTFDQILSTFKFTK</sequence>
<reference evidence="3 4" key="1">
    <citation type="journal article" date="2016" name="Nat. Commun.">
        <title>Thousands of microbial genomes shed light on interconnected biogeochemical processes in an aquifer system.</title>
        <authorList>
            <person name="Anantharaman K."/>
            <person name="Brown C.T."/>
            <person name="Hug L.A."/>
            <person name="Sharon I."/>
            <person name="Castelle C.J."/>
            <person name="Probst A.J."/>
            <person name="Thomas B.C."/>
            <person name="Singh A."/>
            <person name="Wilkins M.J."/>
            <person name="Karaoz U."/>
            <person name="Brodie E.L."/>
            <person name="Williams K.H."/>
            <person name="Hubbard S.S."/>
            <person name="Banfield J.F."/>
        </authorList>
    </citation>
    <scope>NUCLEOTIDE SEQUENCE [LARGE SCALE GENOMIC DNA]</scope>
</reference>
<feature type="compositionally biased region" description="Low complexity" evidence="1">
    <location>
        <begin position="41"/>
        <end position="59"/>
    </location>
</feature>
<evidence type="ECO:0000313" key="3">
    <source>
        <dbReference type="EMBL" id="OGI93868.1"/>
    </source>
</evidence>
<evidence type="ECO:0008006" key="5">
    <source>
        <dbReference type="Google" id="ProtNLM"/>
    </source>
</evidence>
<evidence type="ECO:0000256" key="1">
    <source>
        <dbReference type="SAM" id="MobiDB-lite"/>
    </source>
</evidence>
<feature type="transmembrane region" description="Helical" evidence="2">
    <location>
        <begin position="9"/>
        <end position="30"/>
    </location>
</feature>
<dbReference type="EMBL" id="MFUX01000037">
    <property type="protein sequence ID" value="OGI93868.1"/>
    <property type="molecule type" value="Genomic_DNA"/>
</dbReference>